<keyword evidence="3" id="KW-1185">Reference proteome</keyword>
<feature type="region of interest" description="Disordered" evidence="1">
    <location>
        <begin position="214"/>
        <end position="236"/>
    </location>
</feature>
<dbReference type="Proteomes" id="UP000604046">
    <property type="component" value="Unassembled WGS sequence"/>
</dbReference>
<organism evidence="2 3">
    <name type="scientific">Symbiodinium natans</name>
    <dbReference type="NCBI Taxonomy" id="878477"/>
    <lineage>
        <taxon>Eukaryota</taxon>
        <taxon>Sar</taxon>
        <taxon>Alveolata</taxon>
        <taxon>Dinophyceae</taxon>
        <taxon>Suessiales</taxon>
        <taxon>Symbiodiniaceae</taxon>
        <taxon>Symbiodinium</taxon>
    </lineage>
</organism>
<name>A0A812RG59_9DINO</name>
<sequence>MEVALQASTLRPHHKLLATAEAQEPAKVAFSEAVEEPPPPAVATFEESHEVLPPPLKEGKGVTPGLSLPGQTALVEGSPSSAASPCVTPGQMQSFRICVPQPYPGVQIRKSPNLDDKHNRFLQATVVGHAAGSLASVLATVVALPGDRIREAVPPSLRQQQQSQLVEALHDRVQRLQEPEQPRLLFKVMPRVPLNQLAAASRPVFDVGHSLTAAGPPSATGFGESTNCSPVSNHNL</sequence>
<protein>
    <submittedName>
        <fullName evidence="2">Uncharacterized protein</fullName>
    </submittedName>
</protein>
<evidence type="ECO:0000313" key="3">
    <source>
        <dbReference type="Proteomes" id="UP000604046"/>
    </source>
</evidence>
<evidence type="ECO:0000313" key="2">
    <source>
        <dbReference type="EMBL" id="CAE7436708.1"/>
    </source>
</evidence>
<reference evidence="2" key="1">
    <citation type="submission" date="2021-02" db="EMBL/GenBank/DDBJ databases">
        <authorList>
            <person name="Dougan E. K."/>
            <person name="Rhodes N."/>
            <person name="Thang M."/>
            <person name="Chan C."/>
        </authorList>
    </citation>
    <scope>NUCLEOTIDE SEQUENCE</scope>
</reference>
<evidence type="ECO:0000256" key="1">
    <source>
        <dbReference type="SAM" id="MobiDB-lite"/>
    </source>
</evidence>
<comment type="caution">
    <text evidence="2">The sequence shown here is derived from an EMBL/GenBank/DDBJ whole genome shotgun (WGS) entry which is preliminary data.</text>
</comment>
<dbReference type="OrthoDB" id="410987at2759"/>
<dbReference type="AlphaFoldDB" id="A0A812RG59"/>
<dbReference type="EMBL" id="CAJNDS010002332">
    <property type="protein sequence ID" value="CAE7436708.1"/>
    <property type="molecule type" value="Genomic_DNA"/>
</dbReference>
<gene>
    <name evidence="2" type="ORF">SNAT2548_LOCUS23730</name>
</gene>
<feature type="compositionally biased region" description="Polar residues" evidence="1">
    <location>
        <begin position="223"/>
        <end position="236"/>
    </location>
</feature>
<accession>A0A812RG59</accession>
<proteinExistence type="predicted"/>